<evidence type="ECO:0000313" key="3">
    <source>
        <dbReference type="EMBL" id="CAD0094557.1"/>
    </source>
</evidence>
<dbReference type="SUPFAM" id="SSF55816">
    <property type="entry name" value="5'-nucleotidase (syn. UDP-sugar hydrolase), C-terminal domain"/>
    <property type="match status" value="1"/>
</dbReference>
<organism evidence="3 4">
    <name type="scientific">Aureobasidium mustum</name>
    <dbReference type="NCBI Taxonomy" id="2773714"/>
    <lineage>
        <taxon>Eukaryota</taxon>
        <taxon>Fungi</taxon>
        <taxon>Dikarya</taxon>
        <taxon>Ascomycota</taxon>
        <taxon>Pezizomycotina</taxon>
        <taxon>Dothideomycetes</taxon>
        <taxon>Dothideomycetidae</taxon>
        <taxon>Dothideales</taxon>
        <taxon>Saccotheciaceae</taxon>
        <taxon>Aureobasidium</taxon>
    </lineage>
</organism>
<dbReference type="InterPro" id="IPR036907">
    <property type="entry name" value="5'-Nucleotdase_C_sf"/>
</dbReference>
<dbReference type="Pfam" id="PF02872">
    <property type="entry name" value="5_nucleotid_C"/>
    <property type="match status" value="1"/>
</dbReference>
<accession>A0A9N8PFP1</accession>
<feature type="domain" description="5'-Nucleotidase C-terminal" evidence="2">
    <location>
        <begin position="257"/>
        <end position="345"/>
    </location>
</feature>
<evidence type="ECO:0000313" key="4">
    <source>
        <dbReference type="Proteomes" id="UP000714618"/>
    </source>
</evidence>
<keyword evidence="4" id="KW-1185">Reference proteome</keyword>
<comment type="caution">
    <text evidence="3">The sequence shown here is derived from an EMBL/GenBank/DDBJ whole genome shotgun (WGS) entry which is preliminary data.</text>
</comment>
<dbReference type="PANTHER" id="PTHR11575:SF48">
    <property type="entry name" value="5'-NUCLEOTIDASE"/>
    <property type="match status" value="1"/>
</dbReference>
<proteinExistence type="inferred from homology"/>
<dbReference type="AlphaFoldDB" id="A0A9N8PFP1"/>
<protein>
    <recommendedName>
        <fullName evidence="2">5'-Nucleotidase C-terminal domain-containing protein</fullName>
    </recommendedName>
</protein>
<dbReference type="OrthoDB" id="10252235at2759"/>
<dbReference type="PANTHER" id="PTHR11575">
    <property type="entry name" value="5'-NUCLEOTIDASE-RELATED"/>
    <property type="match status" value="1"/>
</dbReference>
<dbReference type="SUPFAM" id="SSF56300">
    <property type="entry name" value="Metallo-dependent phosphatases"/>
    <property type="match status" value="1"/>
</dbReference>
<dbReference type="InterPro" id="IPR008334">
    <property type="entry name" value="5'-Nucleotdase_C"/>
</dbReference>
<dbReference type="InterPro" id="IPR006179">
    <property type="entry name" value="5_nucleotidase/apyrase"/>
</dbReference>
<dbReference type="InterPro" id="IPR029052">
    <property type="entry name" value="Metallo-depent_PP-like"/>
</dbReference>
<gene>
    <name evidence="3" type="ORF">AWRI4233_LOCUS4747</name>
</gene>
<dbReference type="EMBL" id="CAIJEO010000006">
    <property type="protein sequence ID" value="CAD0094557.1"/>
    <property type="molecule type" value="Genomic_DNA"/>
</dbReference>
<comment type="similarity">
    <text evidence="1">Belongs to the 5'-nucleotidase family.</text>
</comment>
<dbReference type="Proteomes" id="UP000714618">
    <property type="component" value="Unassembled WGS sequence"/>
</dbReference>
<dbReference type="GO" id="GO:0016787">
    <property type="term" value="F:hydrolase activity"/>
    <property type="evidence" value="ECO:0007669"/>
    <property type="project" value="InterPro"/>
</dbReference>
<dbReference type="GO" id="GO:0009166">
    <property type="term" value="P:nucleotide catabolic process"/>
    <property type="evidence" value="ECO:0007669"/>
    <property type="project" value="InterPro"/>
</dbReference>
<dbReference type="Gene3D" id="3.90.780.10">
    <property type="entry name" value="5'-Nucleotidase, C-terminal domain"/>
    <property type="match status" value="1"/>
</dbReference>
<evidence type="ECO:0000256" key="1">
    <source>
        <dbReference type="ARBA" id="ARBA00006654"/>
    </source>
</evidence>
<name>A0A9N8PFP1_9PEZI</name>
<evidence type="ECO:0000259" key="2">
    <source>
        <dbReference type="Pfam" id="PF02872"/>
    </source>
</evidence>
<reference evidence="3" key="1">
    <citation type="submission" date="2020-06" db="EMBL/GenBank/DDBJ databases">
        <authorList>
            <person name="Onetto C."/>
        </authorList>
    </citation>
    <scope>NUCLEOTIDE SEQUENCE</scope>
</reference>
<sequence length="361" mass="40001">MTSDSTPVIRLSHFNDVYRLEPSEHDPVGGVTRFQSLCNHYRHDSKYHGQPELITLFSGDGFGPSLESSVTKGAHMVPILNNVPVAAACVGNHELDMGVPQFEYLASQCNFPWLLANVTDPALGEDVPLGHAQKSAVLTSSTGIKIGLIGLAEKEWLEAVNSLPANLVHTDSIVTARKLIPELRAQGAEMIIALCHQREVHDLRLAEEVPDIDIILSGHDHHYRHAKDVNSTVAEDPATVELLDKLFSSLQNKLQKVVGYTAVPLDCRFSTVRSQESNMGNFISDLMRYYYGTDCAMIAGGTIRADMVYPPGILRLKDIVDCFPFEDPVVVIRVKGQQLLEALQNVMIELLQYRSMENRLM</sequence>
<dbReference type="Gene3D" id="3.60.21.10">
    <property type="match status" value="1"/>
</dbReference>